<evidence type="ECO:0000256" key="1">
    <source>
        <dbReference type="ARBA" id="ARBA00022729"/>
    </source>
</evidence>
<comment type="caution">
    <text evidence="8">The sequence shown here is derived from an EMBL/GenBank/DDBJ whole genome shotgun (WGS) entry which is preliminary data.</text>
</comment>
<dbReference type="RefSeq" id="WP_268148018.1">
    <property type="nucleotide sequence ID" value="NZ_JAPPUW010000003.1"/>
</dbReference>
<organism evidence="8 9">
    <name type="scientific">Pelomonas aquatica</name>
    <dbReference type="NCBI Taxonomy" id="431058"/>
    <lineage>
        <taxon>Bacteria</taxon>
        <taxon>Pseudomonadati</taxon>
        <taxon>Pseudomonadota</taxon>
        <taxon>Betaproteobacteria</taxon>
        <taxon>Burkholderiales</taxon>
        <taxon>Sphaerotilaceae</taxon>
        <taxon>Roseateles</taxon>
    </lineage>
</organism>
<evidence type="ECO:0000256" key="5">
    <source>
        <dbReference type="ARBA" id="ARBA00023326"/>
    </source>
</evidence>
<feature type="chain" id="PRO_5040959041" evidence="7">
    <location>
        <begin position="22"/>
        <end position="735"/>
    </location>
</feature>
<evidence type="ECO:0000256" key="4">
    <source>
        <dbReference type="ARBA" id="ARBA00023295"/>
    </source>
</evidence>
<evidence type="ECO:0000313" key="9">
    <source>
        <dbReference type="Proteomes" id="UP001152766"/>
    </source>
</evidence>
<comment type="similarity">
    <text evidence="6">Belongs to the glycosyl hydrolase 74 family.</text>
</comment>
<feature type="signal peptide" evidence="7">
    <location>
        <begin position="1"/>
        <end position="21"/>
    </location>
</feature>
<evidence type="ECO:0000256" key="2">
    <source>
        <dbReference type="ARBA" id="ARBA00022801"/>
    </source>
</evidence>
<evidence type="ECO:0000256" key="7">
    <source>
        <dbReference type="SAM" id="SignalP"/>
    </source>
</evidence>
<keyword evidence="1 7" id="KW-0732">Signal</keyword>
<dbReference type="GO" id="GO:0000272">
    <property type="term" value="P:polysaccharide catabolic process"/>
    <property type="evidence" value="ECO:0007669"/>
    <property type="project" value="UniProtKB-KW"/>
</dbReference>
<dbReference type="GO" id="GO:0016798">
    <property type="term" value="F:hydrolase activity, acting on glycosyl bonds"/>
    <property type="evidence" value="ECO:0007669"/>
    <property type="project" value="UniProtKB-KW"/>
</dbReference>
<sequence>MMRRRHLLQAAGLFAALPAGSADNATPAYDWRSLTFGAGGFIDGFVFHPREPGLLYCRTDIGGAYRFDPAARRWLPLLDQLSKADADLMGVLSLAVDPSDANRVYAACGLYTSQWARGAALLASTDRGATWTVHELGLKLMGNGPGRGSGERLQVDPNRPERLLLGSSQDGLLQSTDSGQHFSAVGGFPARHVSLVLFDAKSGQGGQPGQGTPTVYVGSHDQPGLFVSHDAGQSFTRIAELPAQAPQRAAFGLDGSLYVTLAAGPGSEVVNPSYAKTGCVWRRAPDGRWQDITPVRPTAAQPFAYSGLDVDPKRPGRLVVSTIERWSGGDEIFVSDDFGASWAPLSPRSVFDDSRHPWLQAYQKKNHHPLGHWLADLKIDPHDGDHAVYGTGYGLWMTHKLGAPQVRWDFTVENIEETATLGLESPSGGASLFAAMGDVSGAAWDDLGQGPKAGLFLPAGETCRSVAFAELDPGIVARTSDMAANGGYWSSDGGASWRPWGPSPRAARTPEGWTAPTGQVAVSAKGGFFLWVPEKQAAMFSRDRGKTWTVSQGWPAERDIVLSPVADRAVEGVFYVHDRANGRILVSVDGGASFQPAVTGLPKLETWQSAQLICAPGKPRDLWLAAPDGLVHLPGIDARAQTARNVVEPWRVAVGKAAAGASYHAVYVWGKVLVDGEAVEGLFRSVDAGANWQRINDDRHRYGRLNAMAADPLEFGVVYLAPEGRGVIVGKPRAS</sequence>
<dbReference type="PANTHER" id="PTHR43739:SF2">
    <property type="entry name" value="OLIGOXYLOGLUCAN-REDUCING END-SPECIFIC XYLOGLUCANASE-RELATED"/>
    <property type="match status" value="1"/>
</dbReference>
<evidence type="ECO:0000313" key="8">
    <source>
        <dbReference type="EMBL" id="MDG0863401.1"/>
    </source>
</evidence>
<keyword evidence="2" id="KW-0378">Hydrolase</keyword>
<dbReference type="EMBL" id="SGUG01000017">
    <property type="protein sequence ID" value="MDG0863401.1"/>
    <property type="molecule type" value="Genomic_DNA"/>
</dbReference>
<keyword evidence="9" id="KW-1185">Reference proteome</keyword>
<dbReference type="InterPro" id="IPR052025">
    <property type="entry name" value="Xyloglucanase_GH74"/>
</dbReference>
<dbReference type="Proteomes" id="UP001152766">
    <property type="component" value="Unassembled WGS sequence"/>
</dbReference>
<name>A0A9X4LG67_9BURK</name>
<keyword evidence="4" id="KW-0326">Glycosidase</keyword>
<dbReference type="PANTHER" id="PTHR43739">
    <property type="entry name" value="XYLOGLUCANASE (EUROFUNG)"/>
    <property type="match status" value="1"/>
</dbReference>
<reference evidence="8" key="1">
    <citation type="submission" date="2019-02" db="EMBL/GenBank/DDBJ databases">
        <title>Draft genome of the type strain Pelomonas aquatica CCUG 52575T.</title>
        <authorList>
            <person name="Gomila M."/>
            <person name="Lalucat J."/>
        </authorList>
    </citation>
    <scope>NUCLEOTIDE SEQUENCE</scope>
    <source>
        <strain evidence="8">CCUG 52575</strain>
    </source>
</reference>
<accession>A0A9X4LG67</accession>
<gene>
    <name evidence="8" type="ORF">EXJ73_13085</name>
</gene>
<keyword evidence="5" id="KW-0624">Polysaccharide degradation</keyword>
<keyword evidence="3" id="KW-0119">Carbohydrate metabolism</keyword>
<dbReference type="SUPFAM" id="SSF110296">
    <property type="entry name" value="Oligoxyloglucan reducing end-specific cellobiohydrolase"/>
    <property type="match status" value="2"/>
</dbReference>
<dbReference type="GO" id="GO:0010411">
    <property type="term" value="P:xyloglucan metabolic process"/>
    <property type="evidence" value="ECO:0007669"/>
    <property type="project" value="TreeGrafter"/>
</dbReference>
<proteinExistence type="inferred from homology"/>
<dbReference type="InterPro" id="IPR015943">
    <property type="entry name" value="WD40/YVTN_repeat-like_dom_sf"/>
</dbReference>
<dbReference type="Gene3D" id="2.130.10.10">
    <property type="entry name" value="YVTN repeat-like/Quinoprotein amine dehydrogenase"/>
    <property type="match status" value="2"/>
</dbReference>
<protein>
    <submittedName>
        <fullName evidence="8">Exo-alpha-sialidase</fullName>
    </submittedName>
</protein>
<dbReference type="AlphaFoldDB" id="A0A9X4LG67"/>
<evidence type="ECO:0000256" key="3">
    <source>
        <dbReference type="ARBA" id="ARBA00023277"/>
    </source>
</evidence>
<evidence type="ECO:0000256" key="6">
    <source>
        <dbReference type="ARBA" id="ARBA00037986"/>
    </source>
</evidence>